<reference evidence="2" key="1">
    <citation type="submission" date="2021-02" db="EMBL/GenBank/DDBJ databases">
        <authorList>
            <person name="Dougan E. K."/>
            <person name="Rhodes N."/>
            <person name="Thang M."/>
            <person name="Chan C."/>
        </authorList>
    </citation>
    <scope>NUCLEOTIDE SEQUENCE</scope>
</reference>
<feature type="region of interest" description="Disordered" evidence="1">
    <location>
        <begin position="1"/>
        <end position="45"/>
    </location>
</feature>
<evidence type="ECO:0008006" key="4">
    <source>
        <dbReference type="Google" id="ProtNLM"/>
    </source>
</evidence>
<sequence length="1052" mass="118502">MSDPGCVAVRSLPELQDEVPGYGAAAEPTAGASAPAAAEEDPAEAQASASLSRLIEVLPKAGELNSFLADDLGKLEPGTEADVPVQALRWTHDGINAQLAFGDDHEHADESIFKMFEQLFRGRLTPLDITKEDPLPAFLHQGPDGHLGLYSRRNRRLTAFLMYQALRRDELLMVRVLVCSPDDPAWRREWQKSYDGSNGLSIRPHEGKGACHRRCPLFRGTYHHFSHVLRHARSRGYSEPVQGALNLLAEQLRAPWALENHESQRAVGKADEATKVRDPTAYILAAVRKGRGTPKNARRQPGGKQVMKLHLKENRSSSSSSFDPSLVEKVRKRIAWLNSKGGLNDKLSFEVVGELLLRSGPIGEIMKIFKTLEENASEVRHPNKYIASAARRLQEEGVAPEPMSSANRRIAANAPPKDSDFRDEPLHEQLRAHIQWLNREVPLTAPLDFGQVASCLLELDTGEAGSILRRLEENAREVRDPNSYVVKAAERMLGGRDGGGRGGKGQGGSRRQPPPPPRSVPEPPPSRNASANPMDKIAKRVAWLNQHTQLVTPLDYAWLPERSLLHGGCWDDFWTFERCCLSEVELEEVPDNLCLGGPVRAAEELILEQPSEAEPFVFLWDEKCGGTTFNEWLLASAHDTGRIQRTHISDYGWPNVIGTPFFLKSYSAEKLRSLEILSANVDWNIFPALGCQAPVRQPHCFILLRNPIDRFVSYYLERSDRRLEGGSSIIRLLSQVPMEDFEAYLESIRFDRLRFSGEESGLFCNRENGELCLAREGDVSADPGPETLGFRSHGGPQNRLARMLDPPFGRLEVAKARLSRCVVSLQNEDFENHLIVLRAFYPWIKRVKFAEGEETQNIYHTKESFFLRENLPARYREAIARFNAVDMELYQFGLDRFYWQVAEARKMLTLAPPSYVQMPVLTLPSRDWESNWPFFKEQLPTAFLMRRLARCRITNLVSQCARLVGERTPEAIDYKLPPAFAEQLCRLATDVYYASSPDKFYSLGFQDLLQEVGQGHAAQYQEISLPDFNSLWEDSWQEMQEVLATSGLPKPS</sequence>
<dbReference type="EMBL" id="CAJNDS010000297">
    <property type="protein sequence ID" value="CAE7040485.1"/>
    <property type="molecule type" value="Genomic_DNA"/>
</dbReference>
<feature type="compositionally biased region" description="Pro residues" evidence="1">
    <location>
        <begin position="512"/>
        <end position="526"/>
    </location>
</feature>
<feature type="compositionally biased region" description="Gly residues" evidence="1">
    <location>
        <begin position="495"/>
        <end position="508"/>
    </location>
</feature>
<evidence type="ECO:0000256" key="1">
    <source>
        <dbReference type="SAM" id="MobiDB-lite"/>
    </source>
</evidence>
<feature type="region of interest" description="Disordered" evidence="1">
    <location>
        <begin position="396"/>
        <end position="423"/>
    </location>
</feature>
<dbReference type="Gene3D" id="3.40.50.300">
    <property type="entry name" value="P-loop containing nucleotide triphosphate hydrolases"/>
    <property type="match status" value="1"/>
</dbReference>
<feature type="compositionally biased region" description="Low complexity" evidence="1">
    <location>
        <begin position="24"/>
        <end position="37"/>
    </location>
</feature>
<dbReference type="InterPro" id="IPR027417">
    <property type="entry name" value="P-loop_NTPase"/>
</dbReference>
<keyword evidence="3" id="KW-1185">Reference proteome</keyword>
<protein>
    <recommendedName>
        <fullName evidence="4">Sulfotransferase domain-containing protein</fullName>
    </recommendedName>
</protein>
<comment type="caution">
    <text evidence="2">The sequence shown here is derived from an EMBL/GenBank/DDBJ whole genome shotgun (WGS) entry which is preliminary data.</text>
</comment>
<name>A0A812IKF1_9DINO</name>
<dbReference type="Proteomes" id="UP000604046">
    <property type="component" value="Unassembled WGS sequence"/>
</dbReference>
<organism evidence="2 3">
    <name type="scientific">Symbiodinium natans</name>
    <dbReference type="NCBI Taxonomy" id="878477"/>
    <lineage>
        <taxon>Eukaryota</taxon>
        <taxon>Sar</taxon>
        <taxon>Alveolata</taxon>
        <taxon>Dinophyceae</taxon>
        <taxon>Suessiales</taxon>
        <taxon>Symbiodiniaceae</taxon>
        <taxon>Symbiodinium</taxon>
    </lineage>
</organism>
<dbReference type="AlphaFoldDB" id="A0A812IKF1"/>
<evidence type="ECO:0000313" key="3">
    <source>
        <dbReference type="Proteomes" id="UP000604046"/>
    </source>
</evidence>
<feature type="region of interest" description="Disordered" evidence="1">
    <location>
        <begin position="490"/>
        <end position="532"/>
    </location>
</feature>
<accession>A0A812IKF1</accession>
<evidence type="ECO:0000313" key="2">
    <source>
        <dbReference type="EMBL" id="CAE7040485.1"/>
    </source>
</evidence>
<gene>
    <name evidence="2" type="ORF">SNAT2548_LOCUS4791</name>
</gene>
<dbReference type="OrthoDB" id="415349at2759"/>
<proteinExistence type="predicted"/>